<dbReference type="InterPro" id="IPR000477">
    <property type="entry name" value="RT_dom"/>
</dbReference>
<dbReference type="PROSITE" id="PS50878">
    <property type="entry name" value="RT_POL"/>
    <property type="match status" value="1"/>
</dbReference>
<dbReference type="PANTHER" id="PTHR47027:SF20">
    <property type="entry name" value="REVERSE TRANSCRIPTASE-LIKE PROTEIN WITH RNA-DIRECTED DNA POLYMERASE DOMAIN"/>
    <property type="match status" value="1"/>
</dbReference>
<dbReference type="AlphaFoldDB" id="A0A0C2C8B1"/>
<keyword evidence="3" id="KW-1185">Reference proteome</keyword>
<evidence type="ECO:0000313" key="2">
    <source>
        <dbReference type="EMBL" id="KIH45912.1"/>
    </source>
</evidence>
<protein>
    <recommendedName>
        <fullName evidence="1">Reverse transcriptase domain-containing protein</fullName>
    </recommendedName>
</protein>
<feature type="domain" description="Reverse transcriptase" evidence="1">
    <location>
        <begin position="1"/>
        <end position="80"/>
    </location>
</feature>
<dbReference type="PANTHER" id="PTHR47027">
    <property type="entry name" value="REVERSE TRANSCRIPTASE DOMAIN-CONTAINING PROTEIN"/>
    <property type="match status" value="1"/>
</dbReference>
<organism evidence="2 3">
    <name type="scientific">Ancylostoma duodenale</name>
    <dbReference type="NCBI Taxonomy" id="51022"/>
    <lineage>
        <taxon>Eukaryota</taxon>
        <taxon>Metazoa</taxon>
        <taxon>Ecdysozoa</taxon>
        <taxon>Nematoda</taxon>
        <taxon>Chromadorea</taxon>
        <taxon>Rhabditida</taxon>
        <taxon>Rhabditina</taxon>
        <taxon>Rhabditomorpha</taxon>
        <taxon>Strongyloidea</taxon>
        <taxon>Ancylostomatidae</taxon>
        <taxon>Ancylostomatinae</taxon>
        <taxon>Ancylostoma</taxon>
    </lineage>
</organism>
<gene>
    <name evidence="2" type="ORF">ANCDUO_24038</name>
</gene>
<dbReference type="OrthoDB" id="7480412at2759"/>
<evidence type="ECO:0000313" key="3">
    <source>
        <dbReference type="Proteomes" id="UP000054047"/>
    </source>
</evidence>
<evidence type="ECO:0000259" key="1">
    <source>
        <dbReference type="PROSITE" id="PS50878"/>
    </source>
</evidence>
<proteinExistence type="predicted"/>
<accession>A0A0C2C8B1</accession>
<dbReference type="EMBL" id="KN770711">
    <property type="protein sequence ID" value="KIH45912.1"/>
    <property type="molecule type" value="Genomic_DNA"/>
</dbReference>
<name>A0A0C2C8B1_9BILA</name>
<dbReference type="Proteomes" id="UP000054047">
    <property type="component" value="Unassembled WGS sequence"/>
</dbReference>
<reference evidence="2 3" key="1">
    <citation type="submission" date="2013-12" db="EMBL/GenBank/DDBJ databases">
        <title>Draft genome of the parsitic nematode Ancylostoma duodenale.</title>
        <authorList>
            <person name="Mitreva M."/>
        </authorList>
    </citation>
    <scope>NUCLEOTIDE SEQUENCE [LARGE SCALE GENOMIC DNA]</scope>
    <source>
        <strain evidence="2 3">Zhejiang</strain>
    </source>
</reference>
<sequence>MSELGWEGKGYLIDGKHTSNLRLADDTVLVADNKAGMEIMINEINVAGLKTGLEMNTSATQLMVNQWCDAEEVNLAGNIIQQVHSYVYLRRELKMMNKIAPEISRGRRAAWAASGSIREVKDQIKDPDRRVCTFNASVLPPKCFATETWPDNETISGSMRTTHRALERCLLKTNRYNNGIKASEVPIYVRNLD</sequence>